<keyword evidence="2" id="KW-1185">Reference proteome</keyword>
<dbReference type="Proteomes" id="UP001529510">
    <property type="component" value="Unassembled WGS sequence"/>
</dbReference>
<reference evidence="1 2" key="1">
    <citation type="submission" date="2024-05" db="EMBL/GenBank/DDBJ databases">
        <title>Genome sequencing and assembly of Indian major carp, Cirrhinus mrigala (Hamilton, 1822).</title>
        <authorList>
            <person name="Mohindra V."/>
            <person name="Chowdhury L.M."/>
            <person name="Lal K."/>
            <person name="Jena J.K."/>
        </authorList>
    </citation>
    <scope>NUCLEOTIDE SEQUENCE [LARGE SCALE GENOMIC DNA]</scope>
    <source>
        <strain evidence="1">CM1030</strain>
        <tissue evidence="1">Blood</tissue>
    </source>
</reference>
<protein>
    <submittedName>
        <fullName evidence="1">Uncharacterized protein</fullName>
    </submittedName>
</protein>
<evidence type="ECO:0000313" key="1">
    <source>
        <dbReference type="EMBL" id="KAL0164474.1"/>
    </source>
</evidence>
<accession>A0ABD0NRD4</accession>
<proteinExistence type="predicted"/>
<organism evidence="1 2">
    <name type="scientific">Cirrhinus mrigala</name>
    <name type="common">Mrigala</name>
    <dbReference type="NCBI Taxonomy" id="683832"/>
    <lineage>
        <taxon>Eukaryota</taxon>
        <taxon>Metazoa</taxon>
        <taxon>Chordata</taxon>
        <taxon>Craniata</taxon>
        <taxon>Vertebrata</taxon>
        <taxon>Euteleostomi</taxon>
        <taxon>Actinopterygii</taxon>
        <taxon>Neopterygii</taxon>
        <taxon>Teleostei</taxon>
        <taxon>Ostariophysi</taxon>
        <taxon>Cypriniformes</taxon>
        <taxon>Cyprinidae</taxon>
        <taxon>Labeoninae</taxon>
        <taxon>Labeonini</taxon>
        <taxon>Cirrhinus</taxon>
    </lineage>
</organism>
<name>A0ABD0NRD4_CIRMR</name>
<evidence type="ECO:0000313" key="2">
    <source>
        <dbReference type="Proteomes" id="UP001529510"/>
    </source>
</evidence>
<feature type="non-terminal residue" evidence="1">
    <location>
        <position position="72"/>
    </location>
</feature>
<dbReference type="AlphaFoldDB" id="A0ABD0NRD4"/>
<comment type="caution">
    <text evidence="1">The sequence shown here is derived from an EMBL/GenBank/DDBJ whole genome shotgun (WGS) entry which is preliminary data.</text>
</comment>
<gene>
    <name evidence="1" type="ORF">M9458_040227</name>
</gene>
<dbReference type="EMBL" id="JAMKFB020000020">
    <property type="protein sequence ID" value="KAL0164474.1"/>
    <property type="molecule type" value="Genomic_DNA"/>
</dbReference>
<sequence length="72" mass="7962">MEAVAECAARLRVLCKALDVRDLRLDNSLASLWKQEVSRLRGVAMGIDSKEALLEAWGLVLQANLLLEPQNS</sequence>